<dbReference type="KEGG" id="hbh:E4T21_02305"/>
<reference evidence="5" key="1">
    <citation type="submission" date="2021-02" db="EMBL/GenBank/DDBJ databases">
        <title>Strain Y2R2, a novel species of the genus Halomonas.</title>
        <authorList>
            <person name="Huang H."/>
        </authorList>
    </citation>
    <scope>NUCLEOTIDE SEQUENCE</scope>
    <source>
        <strain evidence="5">Y2R2</strain>
    </source>
</reference>
<evidence type="ECO:0000256" key="2">
    <source>
        <dbReference type="PIRSR" id="PIRSR605511-1"/>
    </source>
</evidence>
<dbReference type="InterPro" id="IPR013658">
    <property type="entry name" value="SGL"/>
</dbReference>
<dbReference type="OrthoDB" id="9775406at2"/>
<accession>A0A5C1NFQ5</accession>
<dbReference type="PRINTS" id="PR01790">
    <property type="entry name" value="SMP30FAMILY"/>
</dbReference>
<gene>
    <name evidence="5" type="ORF">E4T21_02305</name>
</gene>
<comment type="similarity">
    <text evidence="1">Belongs to the SMP-30/CGR1 family.</text>
</comment>
<evidence type="ECO:0000259" key="4">
    <source>
        <dbReference type="Pfam" id="PF08450"/>
    </source>
</evidence>
<evidence type="ECO:0000313" key="6">
    <source>
        <dbReference type="Proteomes" id="UP000324285"/>
    </source>
</evidence>
<dbReference type="GO" id="GO:0019853">
    <property type="term" value="P:L-ascorbic acid biosynthetic process"/>
    <property type="evidence" value="ECO:0007669"/>
    <property type="project" value="TreeGrafter"/>
</dbReference>
<organism evidence="5 6">
    <name type="scientific">Halomonas binhaiensis</name>
    <dbReference type="NCBI Taxonomy" id="2562282"/>
    <lineage>
        <taxon>Bacteria</taxon>
        <taxon>Pseudomonadati</taxon>
        <taxon>Pseudomonadota</taxon>
        <taxon>Gammaproteobacteria</taxon>
        <taxon>Oceanospirillales</taxon>
        <taxon>Halomonadaceae</taxon>
        <taxon>Halomonas</taxon>
    </lineage>
</organism>
<dbReference type="InterPro" id="IPR011042">
    <property type="entry name" value="6-blade_b-propeller_TolB-like"/>
</dbReference>
<dbReference type="Proteomes" id="UP000324285">
    <property type="component" value="Chromosome"/>
</dbReference>
<name>A0A5C1NFQ5_9GAMM</name>
<keyword evidence="6" id="KW-1185">Reference proteome</keyword>
<evidence type="ECO:0000313" key="5">
    <source>
        <dbReference type="EMBL" id="QEM80519.1"/>
    </source>
</evidence>
<protein>
    <submittedName>
        <fullName evidence="5">SMP-30/gluconolactonase/LRE family protein</fullName>
    </submittedName>
</protein>
<dbReference type="Gene3D" id="2.120.10.30">
    <property type="entry name" value="TolB, C-terminal domain"/>
    <property type="match status" value="1"/>
</dbReference>
<dbReference type="Pfam" id="PF08450">
    <property type="entry name" value="SGL"/>
    <property type="match status" value="1"/>
</dbReference>
<feature type="active site" description="Proton donor/acceptor" evidence="2">
    <location>
        <position position="222"/>
    </location>
</feature>
<proteinExistence type="inferred from homology"/>
<feature type="binding site" evidence="3">
    <location>
        <position position="23"/>
    </location>
    <ligand>
        <name>a divalent metal cation</name>
        <dbReference type="ChEBI" id="CHEBI:60240"/>
    </ligand>
</feature>
<evidence type="ECO:0000256" key="3">
    <source>
        <dbReference type="PIRSR" id="PIRSR605511-2"/>
    </source>
</evidence>
<dbReference type="PANTHER" id="PTHR10907:SF47">
    <property type="entry name" value="REGUCALCIN"/>
    <property type="match status" value="1"/>
</dbReference>
<keyword evidence="3" id="KW-0862">Zinc</keyword>
<dbReference type="GO" id="GO:0005509">
    <property type="term" value="F:calcium ion binding"/>
    <property type="evidence" value="ECO:0007669"/>
    <property type="project" value="TreeGrafter"/>
</dbReference>
<dbReference type="AlphaFoldDB" id="A0A5C1NFQ5"/>
<feature type="binding site" evidence="3">
    <location>
        <position position="153"/>
    </location>
    <ligand>
        <name>a divalent metal cation</name>
        <dbReference type="ChEBI" id="CHEBI:60240"/>
    </ligand>
</feature>
<feature type="domain" description="SMP-30/Gluconolactonase/LRE-like region" evidence="4">
    <location>
        <begin position="21"/>
        <end position="281"/>
    </location>
</feature>
<dbReference type="GO" id="GO:0004341">
    <property type="term" value="F:gluconolactonase activity"/>
    <property type="evidence" value="ECO:0007669"/>
    <property type="project" value="TreeGrafter"/>
</dbReference>
<dbReference type="EMBL" id="CP038437">
    <property type="protein sequence ID" value="QEM80519.1"/>
    <property type="molecule type" value="Genomic_DNA"/>
</dbReference>
<keyword evidence="3" id="KW-0479">Metal-binding</keyword>
<dbReference type="RefSeq" id="WP_149283163.1">
    <property type="nucleotide sequence ID" value="NZ_CP038437.2"/>
</dbReference>
<dbReference type="SUPFAM" id="SSF63829">
    <property type="entry name" value="Calcium-dependent phosphotriesterase"/>
    <property type="match status" value="1"/>
</dbReference>
<dbReference type="PANTHER" id="PTHR10907">
    <property type="entry name" value="REGUCALCIN"/>
    <property type="match status" value="1"/>
</dbReference>
<comment type="cofactor">
    <cofactor evidence="3">
        <name>Zn(2+)</name>
        <dbReference type="ChEBI" id="CHEBI:29105"/>
    </cofactor>
    <text evidence="3">Binds 1 divalent metal cation per subunit.</text>
</comment>
<feature type="binding site" evidence="3">
    <location>
        <position position="222"/>
    </location>
    <ligand>
        <name>a divalent metal cation</name>
        <dbReference type="ChEBI" id="CHEBI:60240"/>
    </ligand>
</feature>
<sequence>MPTISPCLGHAEALYSTPCHLGEGPSWDAARGEFRWLDILGLRLHRHHLESGEHRVIELQQLSSFAQPLADGDDLLVTEHGLAIMEHAHGQVAPWRDVEADNSVTRSNDARADQHGGLWFSTMGKHAEPGAGSLYRLYRGTIYTLRTGISIPNALCFSADGQHAWLTDTTTQVVMRWSLDADGFPQRADGSAFLQNGQAAAPDMLLPAEPWADFSNDPGNPDGAVVDSEGCMWLALWGSGRVARLSPEGKEIGHVQVNAEQPSCPAFGGRDLTTLLITTATEGQTKQTPGRQDGATFIIELRDILPGVRGQHEEPLHIR</sequence>
<dbReference type="InterPro" id="IPR005511">
    <property type="entry name" value="SMP-30"/>
</dbReference>
<evidence type="ECO:0000256" key="1">
    <source>
        <dbReference type="ARBA" id="ARBA00008853"/>
    </source>
</evidence>
<feature type="binding site" evidence="3">
    <location>
        <position position="106"/>
    </location>
    <ligand>
        <name>substrate</name>
    </ligand>
</feature>
<feature type="binding site" evidence="3">
    <location>
        <position position="108"/>
    </location>
    <ligand>
        <name>substrate</name>
    </ligand>
</feature>